<evidence type="ECO:0000256" key="1">
    <source>
        <dbReference type="SAM" id="Phobius"/>
    </source>
</evidence>
<dbReference type="GO" id="GO:0007596">
    <property type="term" value="P:blood coagulation"/>
    <property type="evidence" value="ECO:0000266"/>
    <property type="project" value="RGD"/>
</dbReference>
<dbReference type="OMA" id="WAFCTSI"/>
<gene>
    <name evidence="2 4" type="primary">Tspan32</name>
    <name evidence="4" type="synonym">Phemx</name>
</gene>
<dbReference type="GO" id="GO:0070527">
    <property type="term" value="P:platelet aggregation"/>
    <property type="evidence" value="ECO:0000266"/>
    <property type="project" value="RGD"/>
</dbReference>
<reference evidence="2" key="1">
    <citation type="submission" date="2024-01" db="EMBL/GenBank/DDBJ databases">
        <title>GRCr8: a new rat reference genome assembly contstructed from accurate long reads and long range scaffolding.</title>
        <authorList>
            <person name="Doris P.A."/>
            <person name="Kalbfleisch T."/>
            <person name="Li K."/>
            <person name="Howe K."/>
            <person name="Wood J."/>
        </authorList>
    </citation>
    <scope>NUCLEOTIDE SEQUENCE [LARGE SCALE GENOMIC DNA]</scope>
    <source>
        <strain evidence="2">Brown Norway</strain>
    </source>
</reference>
<dbReference type="RGD" id="1308721">
    <property type="gene designation" value="Tspan32"/>
</dbReference>
<dbReference type="GeneTree" id="ENSGT00390000003287"/>
<dbReference type="PaxDb" id="10116-ENSRNOP00000051746"/>
<dbReference type="AlphaFoldDB" id="F7F785"/>
<dbReference type="OrthoDB" id="9886271at2759"/>
<dbReference type="GO" id="GO:0005886">
    <property type="term" value="C:plasma membrane"/>
    <property type="evidence" value="ECO:0000318"/>
    <property type="project" value="GO_Central"/>
</dbReference>
<accession>F7F785</accession>
<reference evidence="2" key="2">
    <citation type="submission" date="2025-08" db="UniProtKB">
        <authorList>
            <consortium name="Ensembl"/>
        </authorList>
    </citation>
    <scope>IDENTIFICATION</scope>
    <source>
        <strain evidence="2">Brown Norway</strain>
    </source>
</reference>
<feature type="transmembrane region" description="Helical" evidence="1">
    <location>
        <begin position="57"/>
        <end position="81"/>
    </location>
</feature>
<dbReference type="KEGG" id="rno:365390"/>
<dbReference type="GO" id="GO:1900746">
    <property type="term" value="P:regulation of vascular endothelial growth factor signaling pathway"/>
    <property type="evidence" value="ECO:0000318"/>
    <property type="project" value="GO_Central"/>
</dbReference>
<keyword evidence="1" id="KW-0812">Transmembrane</keyword>
<keyword evidence="1" id="KW-1133">Transmembrane helix</keyword>
<organism evidence="2 3">
    <name type="scientific">Rattus norvegicus</name>
    <name type="common">Rat</name>
    <dbReference type="NCBI Taxonomy" id="10116"/>
    <lineage>
        <taxon>Eukaryota</taxon>
        <taxon>Metazoa</taxon>
        <taxon>Chordata</taxon>
        <taxon>Craniata</taxon>
        <taxon>Vertebrata</taxon>
        <taxon>Euteleostomi</taxon>
        <taxon>Mammalia</taxon>
        <taxon>Eutheria</taxon>
        <taxon>Euarchontoglires</taxon>
        <taxon>Glires</taxon>
        <taxon>Rodentia</taxon>
        <taxon>Myomorpha</taxon>
        <taxon>Muroidea</taxon>
        <taxon>Muridae</taxon>
        <taxon>Murinae</taxon>
        <taxon>Rattus</taxon>
    </lineage>
</organism>
<dbReference type="Ensembl" id="ENSRNOT00000054863.6">
    <property type="protein sequence ID" value="ENSRNOP00000051746.4"/>
    <property type="gene ID" value="ENSRNOG00000026039.9"/>
</dbReference>
<dbReference type="GO" id="GO:0007010">
    <property type="term" value="P:cytoskeleton organization"/>
    <property type="evidence" value="ECO:0000266"/>
    <property type="project" value="RGD"/>
</dbReference>
<dbReference type="eggNOG" id="ENOG502S0ED">
    <property type="taxonomic scope" value="Eukaryota"/>
</dbReference>
<dbReference type="GO" id="GO:0042832">
    <property type="term" value="P:defense response to protozoan"/>
    <property type="evidence" value="ECO:0000266"/>
    <property type="project" value="RGD"/>
</dbReference>
<keyword evidence="1" id="KW-0472">Membrane</keyword>
<dbReference type="CTD" id="10077"/>
<reference evidence="2" key="3">
    <citation type="submission" date="2025-09" db="UniProtKB">
        <authorList>
            <consortium name="Ensembl"/>
        </authorList>
    </citation>
    <scope>IDENTIFICATION</scope>
    <source>
        <strain evidence="2">Brown Norway</strain>
    </source>
</reference>
<evidence type="ECO:0000313" key="4">
    <source>
        <dbReference type="RGD" id="1308721"/>
    </source>
</evidence>
<keyword evidence="3" id="KW-1185">Reference proteome</keyword>
<dbReference type="RefSeq" id="XP_038957218.1">
    <property type="nucleotide sequence ID" value="XM_039101290.1"/>
</dbReference>
<feature type="transmembrane region" description="Helical" evidence="1">
    <location>
        <begin position="12"/>
        <end position="37"/>
    </location>
</feature>
<feature type="transmembrane region" description="Helical" evidence="1">
    <location>
        <begin position="109"/>
        <end position="135"/>
    </location>
</feature>
<evidence type="ECO:0000313" key="2">
    <source>
        <dbReference type="Ensembl" id="ENSRNOP00000051746.4"/>
    </source>
</evidence>
<dbReference type="Bgee" id="ENSRNOG00000026039">
    <property type="expression patterns" value="Expressed in thymus and 14 other cell types or tissues"/>
</dbReference>
<dbReference type="GO" id="GO:0007599">
    <property type="term" value="P:hemostasis"/>
    <property type="evidence" value="ECO:0000266"/>
    <property type="project" value="RGD"/>
</dbReference>
<sequence length="164" mass="18405">MGHWNRIKIAKCQILITNFFVLLLGLSLATMTVVTHFGDHFTVIGHASLQRNPYETLRYWAFYVGISLAGLLSLGAALSTIATVREAHGLMAADCLQSIRNFLWTHYRIASTLTCTSLALTVYAMMLCAFLWFAIHSYCGLDRRGRYSLTPRSHGCQPQEPSLF</sequence>
<dbReference type="AGR" id="RGD:1308721"/>
<dbReference type="GO" id="GO:0007229">
    <property type="term" value="P:integrin-mediated signaling pathway"/>
    <property type="evidence" value="ECO:0000266"/>
    <property type="project" value="RGD"/>
</dbReference>
<evidence type="ECO:0000313" key="3">
    <source>
        <dbReference type="Proteomes" id="UP000002494"/>
    </source>
</evidence>
<dbReference type="GO" id="GO:0030886">
    <property type="term" value="P:negative regulation of myeloid dendritic cell activation"/>
    <property type="evidence" value="ECO:0000266"/>
    <property type="project" value="RGD"/>
</dbReference>
<dbReference type="GO" id="GO:0070442">
    <property type="term" value="C:integrin alphaIIb-beta3 complex"/>
    <property type="evidence" value="ECO:0000266"/>
    <property type="project" value="RGD"/>
</dbReference>
<dbReference type="STRING" id="10116.ENSRNOP00000051746"/>
<dbReference type="GO" id="GO:0009986">
    <property type="term" value="C:cell surface"/>
    <property type="evidence" value="ECO:0000266"/>
    <property type="project" value="RGD"/>
</dbReference>
<name>F7F785_RAT</name>
<dbReference type="GeneID" id="365390"/>
<dbReference type="GO" id="GO:0042130">
    <property type="term" value="P:negative regulation of T cell proliferation"/>
    <property type="evidence" value="ECO:0000266"/>
    <property type="project" value="RGD"/>
</dbReference>
<proteinExistence type="predicted"/>
<protein>
    <submittedName>
        <fullName evidence="2">Tetraspanin 32</fullName>
    </submittedName>
</protein>
<dbReference type="Proteomes" id="UP000002494">
    <property type="component" value="Chromosome 1"/>
</dbReference>
<dbReference type="SMR" id="F7F785"/>
<dbReference type="HOGENOM" id="CLU_076116_0_0_1"/>
<dbReference type="FunCoup" id="F7F785">
    <property type="interactions" value="19"/>
</dbReference>
<dbReference type="GO" id="GO:0050688">
    <property type="term" value="P:regulation of defense response to virus"/>
    <property type="evidence" value="ECO:0000266"/>
    <property type="project" value="RGD"/>
</dbReference>